<gene>
    <name evidence="2" type="ORF">PNOK_0151600</name>
</gene>
<keyword evidence="1" id="KW-0812">Transmembrane</keyword>
<organism evidence="2 3">
    <name type="scientific">Pyrrhoderma noxium</name>
    <dbReference type="NCBI Taxonomy" id="2282107"/>
    <lineage>
        <taxon>Eukaryota</taxon>
        <taxon>Fungi</taxon>
        <taxon>Dikarya</taxon>
        <taxon>Basidiomycota</taxon>
        <taxon>Agaricomycotina</taxon>
        <taxon>Agaricomycetes</taxon>
        <taxon>Hymenochaetales</taxon>
        <taxon>Hymenochaetaceae</taxon>
        <taxon>Pyrrhoderma</taxon>
    </lineage>
</organism>
<dbReference type="OrthoDB" id="3349377at2759"/>
<feature type="transmembrane region" description="Helical" evidence="1">
    <location>
        <begin position="74"/>
        <end position="91"/>
    </location>
</feature>
<proteinExistence type="predicted"/>
<name>A0A286UPU5_9AGAM</name>
<dbReference type="AlphaFoldDB" id="A0A286UPU5"/>
<dbReference type="InParanoid" id="A0A286UPU5"/>
<reference evidence="2 3" key="1">
    <citation type="journal article" date="2017" name="Mol. Ecol.">
        <title>Comparative and population genomic landscape of Phellinus noxius: A hypervariable fungus causing root rot in trees.</title>
        <authorList>
            <person name="Chung C.L."/>
            <person name="Lee T.J."/>
            <person name="Akiba M."/>
            <person name="Lee H.H."/>
            <person name="Kuo T.H."/>
            <person name="Liu D."/>
            <person name="Ke H.M."/>
            <person name="Yokoi T."/>
            <person name="Roa M.B."/>
            <person name="Lu M.J."/>
            <person name="Chang Y.Y."/>
            <person name="Ann P.J."/>
            <person name="Tsai J.N."/>
            <person name="Chen C.Y."/>
            <person name="Tzean S.S."/>
            <person name="Ota Y."/>
            <person name="Hattori T."/>
            <person name="Sahashi N."/>
            <person name="Liou R.F."/>
            <person name="Kikuchi T."/>
            <person name="Tsai I.J."/>
        </authorList>
    </citation>
    <scope>NUCLEOTIDE SEQUENCE [LARGE SCALE GENOMIC DNA]</scope>
    <source>
        <strain evidence="2 3">FFPRI411160</strain>
    </source>
</reference>
<feature type="transmembrane region" description="Helical" evidence="1">
    <location>
        <begin position="40"/>
        <end position="62"/>
    </location>
</feature>
<dbReference type="EMBL" id="NBII01000002">
    <property type="protein sequence ID" value="PAV21559.1"/>
    <property type="molecule type" value="Genomic_DNA"/>
</dbReference>
<accession>A0A286UPU5</accession>
<sequence>MELYLSLTTAIRTSKAAFMPPPGVPFSGYLTSSPSKGLTLTSWITCLVIAVIMFFMTLVKVIQAGWIPTPHSGSTFRLTILVVCTITVYVINGPYEAIGLEWLAIYSTSGSRLILDLREKARDQSESGSSFALQTMNAHVPISFMINGSETTTGFTSATIQGFD</sequence>
<keyword evidence="1" id="KW-1133">Transmembrane helix</keyword>
<evidence type="ECO:0000313" key="3">
    <source>
        <dbReference type="Proteomes" id="UP000217199"/>
    </source>
</evidence>
<evidence type="ECO:0000313" key="2">
    <source>
        <dbReference type="EMBL" id="PAV21559.1"/>
    </source>
</evidence>
<dbReference type="Proteomes" id="UP000217199">
    <property type="component" value="Unassembled WGS sequence"/>
</dbReference>
<evidence type="ECO:0000256" key="1">
    <source>
        <dbReference type="SAM" id="Phobius"/>
    </source>
</evidence>
<protein>
    <submittedName>
        <fullName evidence="2">Uncharacterized protein</fullName>
    </submittedName>
</protein>
<comment type="caution">
    <text evidence="2">The sequence shown here is derived from an EMBL/GenBank/DDBJ whole genome shotgun (WGS) entry which is preliminary data.</text>
</comment>
<keyword evidence="1" id="KW-0472">Membrane</keyword>
<keyword evidence="3" id="KW-1185">Reference proteome</keyword>